<keyword evidence="3 6" id="KW-0713">Self-incompatibility</keyword>
<comment type="similarity">
    <text evidence="2 6">Belongs to the plant self-incompatibility (S1) protein family.</text>
</comment>
<evidence type="ECO:0000256" key="5">
    <source>
        <dbReference type="ARBA" id="ARBA00022729"/>
    </source>
</evidence>
<comment type="caution">
    <text evidence="7">The sequence shown here is derived from an EMBL/GenBank/DDBJ whole genome shotgun (WGS) entry which is preliminary data.</text>
</comment>
<evidence type="ECO:0000256" key="1">
    <source>
        <dbReference type="ARBA" id="ARBA00004613"/>
    </source>
</evidence>
<dbReference type="PANTHER" id="PTHR31232">
    <property type="match status" value="1"/>
</dbReference>
<dbReference type="Pfam" id="PF05938">
    <property type="entry name" value="Self-incomp_S1"/>
    <property type="match status" value="1"/>
</dbReference>
<name>A0AAV1Y4G6_LUPLU</name>
<feature type="chain" id="PRO_5043101739" description="S-protein homolog" evidence="6">
    <location>
        <begin position="26"/>
        <end position="139"/>
    </location>
</feature>
<dbReference type="InterPro" id="IPR010264">
    <property type="entry name" value="Self-incomp_S1"/>
</dbReference>
<evidence type="ECO:0000256" key="3">
    <source>
        <dbReference type="ARBA" id="ARBA00022471"/>
    </source>
</evidence>
<comment type="subcellular location">
    <subcellularLocation>
        <location evidence="1 6">Secreted</location>
    </subcellularLocation>
</comment>
<evidence type="ECO:0000313" key="7">
    <source>
        <dbReference type="EMBL" id="CAL0327940.1"/>
    </source>
</evidence>
<proteinExistence type="inferred from homology"/>
<dbReference type="PANTHER" id="PTHR31232:SF43">
    <property type="entry name" value="S-PROTEIN HOMOLOG 29-RELATED"/>
    <property type="match status" value="1"/>
</dbReference>
<dbReference type="GO" id="GO:0060320">
    <property type="term" value="P:rejection of self pollen"/>
    <property type="evidence" value="ECO:0007669"/>
    <property type="project" value="UniProtKB-KW"/>
</dbReference>
<evidence type="ECO:0000313" key="8">
    <source>
        <dbReference type="Proteomes" id="UP001497480"/>
    </source>
</evidence>
<organism evidence="7 8">
    <name type="scientific">Lupinus luteus</name>
    <name type="common">European yellow lupine</name>
    <dbReference type="NCBI Taxonomy" id="3873"/>
    <lineage>
        <taxon>Eukaryota</taxon>
        <taxon>Viridiplantae</taxon>
        <taxon>Streptophyta</taxon>
        <taxon>Embryophyta</taxon>
        <taxon>Tracheophyta</taxon>
        <taxon>Spermatophyta</taxon>
        <taxon>Magnoliopsida</taxon>
        <taxon>eudicotyledons</taxon>
        <taxon>Gunneridae</taxon>
        <taxon>Pentapetalae</taxon>
        <taxon>rosids</taxon>
        <taxon>fabids</taxon>
        <taxon>Fabales</taxon>
        <taxon>Fabaceae</taxon>
        <taxon>Papilionoideae</taxon>
        <taxon>50 kb inversion clade</taxon>
        <taxon>genistoids sensu lato</taxon>
        <taxon>core genistoids</taxon>
        <taxon>Genisteae</taxon>
        <taxon>Lupinus</taxon>
    </lineage>
</organism>
<gene>
    <name evidence="7" type="ORF">LLUT_LOCUS29000</name>
</gene>
<accession>A0AAV1Y4G6</accession>
<keyword evidence="8" id="KW-1185">Reference proteome</keyword>
<evidence type="ECO:0000256" key="2">
    <source>
        <dbReference type="ARBA" id="ARBA00005581"/>
    </source>
</evidence>
<keyword evidence="4 6" id="KW-0964">Secreted</keyword>
<evidence type="ECO:0000256" key="4">
    <source>
        <dbReference type="ARBA" id="ARBA00022525"/>
    </source>
</evidence>
<dbReference type="AlphaFoldDB" id="A0AAV1Y4G6"/>
<protein>
    <recommendedName>
        <fullName evidence="6">S-protein homolog</fullName>
    </recommendedName>
</protein>
<dbReference type="EMBL" id="CAXHTB010000020">
    <property type="protein sequence ID" value="CAL0327940.1"/>
    <property type="molecule type" value="Genomic_DNA"/>
</dbReference>
<dbReference type="Proteomes" id="UP001497480">
    <property type="component" value="Unassembled WGS sequence"/>
</dbReference>
<keyword evidence="5 6" id="KW-0732">Signal</keyword>
<reference evidence="7 8" key="1">
    <citation type="submission" date="2024-03" db="EMBL/GenBank/DDBJ databases">
        <authorList>
            <person name="Martinez-Hernandez J."/>
        </authorList>
    </citation>
    <scope>NUCLEOTIDE SEQUENCE [LARGE SCALE GENOMIC DNA]</scope>
</reference>
<evidence type="ECO:0000256" key="6">
    <source>
        <dbReference type="RuleBase" id="RU367044"/>
    </source>
</evidence>
<dbReference type="GO" id="GO:0005576">
    <property type="term" value="C:extracellular region"/>
    <property type="evidence" value="ECO:0007669"/>
    <property type="project" value="UniProtKB-SubCell"/>
</dbReference>
<sequence>MAQSSTHIFLLSLISIASLVAVSDGWLDRYTHIYILIKNGLDAGTPLTIHCKSRDDDLGVHVIKYVEEFKFQFQYSILQNTLFFCVFTWDSKLYLFDIYVQNRDLNICSPDCKWSITRDHPCRFNFNTQKYTFCGYKYH</sequence>
<feature type="signal peptide" evidence="6">
    <location>
        <begin position="1"/>
        <end position="25"/>
    </location>
</feature>